<feature type="domain" description="Ground-like" evidence="3">
    <location>
        <begin position="245"/>
        <end position="315"/>
    </location>
</feature>
<protein>
    <submittedName>
        <fullName evidence="5">Ground-like domain-containing protein</fullName>
    </submittedName>
</protein>
<feature type="compositionally biased region" description="Acidic residues" evidence="1">
    <location>
        <begin position="176"/>
        <end position="190"/>
    </location>
</feature>
<proteinExistence type="predicted"/>
<feature type="compositionally biased region" description="Polar residues" evidence="1">
    <location>
        <begin position="151"/>
        <end position="172"/>
    </location>
</feature>
<evidence type="ECO:0000313" key="5">
    <source>
        <dbReference type="WBParaSite" id="ALUE_0000815901-mRNA-1"/>
    </source>
</evidence>
<dbReference type="AlphaFoldDB" id="A0A0M3HXQ8"/>
<organism evidence="4 5">
    <name type="scientific">Ascaris lumbricoides</name>
    <name type="common">Giant roundworm</name>
    <dbReference type="NCBI Taxonomy" id="6252"/>
    <lineage>
        <taxon>Eukaryota</taxon>
        <taxon>Metazoa</taxon>
        <taxon>Ecdysozoa</taxon>
        <taxon>Nematoda</taxon>
        <taxon>Chromadorea</taxon>
        <taxon>Rhabditida</taxon>
        <taxon>Spirurina</taxon>
        <taxon>Ascaridomorpha</taxon>
        <taxon>Ascaridoidea</taxon>
        <taxon>Ascarididae</taxon>
        <taxon>Ascaris</taxon>
    </lineage>
</organism>
<keyword evidence="4" id="KW-1185">Reference proteome</keyword>
<reference evidence="5" key="1">
    <citation type="submission" date="2017-02" db="UniProtKB">
        <authorList>
            <consortium name="WormBaseParasite"/>
        </authorList>
    </citation>
    <scope>IDENTIFICATION</scope>
</reference>
<feature type="region of interest" description="Disordered" evidence="1">
    <location>
        <begin position="151"/>
        <end position="190"/>
    </location>
</feature>
<dbReference type="WBParaSite" id="ALUE_0000815901-mRNA-1">
    <property type="protein sequence ID" value="ALUE_0000815901-mRNA-1"/>
    <property type="gene ID" value="ALUE_0000815901"/>
</dbReference>
<feature type="chain" id="PRO_5005656454" evidence="2">
    <location>
        <begin position="22"/>
        <end position="316"/>
    </location>
</feature>
<evidence type="ECO:0000259" key="3">
    <source>
        <dbReference type="Pfam" id="PF04155"/>
    </source>
</evidence>
<name>A0A0M3HXQ8_ASCLU</name>
<dbReference type="Proteomes" id="UP000036681">
    <property type="component" value="Unplaced"/>
</dbReference>
<accession>A0A0M3HXQ8</accession>
<dbReference type="Pfam" id="PF04155">
    <property type="entry name" value="Ground-like"/>
    <property type="match status" value="1"/>
</dbReference>
<evidence type="ECO:0000313" key="4">
    <source>
        <dbReference type="Proteomes" id="UP000036681"/>
    </source>
</evidence>
<evidence type="ECO:0000256" key="2">
    <source>
        <dbReference type="SAM" id="SignalP"/>
    </source>
</evidence>
<dbReference type="InterPro" id="IPR007284">
    <property type="entry name" value="Ground-like_dom"/>
</dbReference>
<feature type="signal peptide" evidence="2">
    <location>
        <begin position="1"/>
        <end position="21"/>
    </location>
</feature>
<sequence length="316" mass="34771">MKSSTLLVLMLFLMLMDESSEFFLNGGNCLCPPPPPPCVVHTCSPAPACAPPQSCQPTSYGGSYALPFAMFVQPTTSSILSPQSYAKPAPSYAQTSSINYQQPKREYTFPFNDQPKPPIIPYMASPSSFSVNSGTFDESSLFGPVSAVPVMSSTKKGNEPSSMQSASHMTSYLESSLDDLDDDREEDGESISELISEPLSTERLIPYDVFDRRYLLLKRMKMTKKDNLIQERRRSASGIIAVSPVKCNNRELADIMSQAIDNDVGKSKRSIIKAIENAFSGVKFDVLCAQGDFSYTVHSRRHCEATKGSITCLVFR</sequence>
<keyword evidence="2" id="KW-0732">Signal</keyword>
<evidence type="ECO:0000256" key="1">
    <source>
        <dbReference type="SAM" id="MobiDB-lite"/>
    </source>
</evidence>